<keyword evidence="3" id="KW-0547">Nucleotide-binding</keyword>
<dbReference type="GO" id="GO:0004713">
    <property type="term" value="F:protein tyrosine kinase activity"/>
    <property type="evidence" value="ECO:0007669"/>
    <property type="project" value="UniProtKB-KW"/>
</dbReference>
<dbReference type="InterPro" id="IPR050445">
    <property type="entry name" value="Bact_polysacc_biosynth/exp"/>
</dbReference>
<keyword evidence="13" id="KW-1185">Reference proteome</keyword>
<feature type="domain" description="CobQ/CobB/MinD/ParA nucleotide binding" evidence="10">
    <location>
        <begin position="598"/>
        <end position="765"/>
    </location>
</feature>
<evidence type="ECO:0000256" key="4">
    <source>
        <dbReference type="ARBA" id="ARBA00022777"/>
    </source>
</evidence>
<evidence type="ECO:0000256" key="7">
    <source>
        <dbReference type="ARBA" id="ARBA00053015"/>
    </source>
</evidence>
<dbReference type="AlphaFoldDB" id="A0A419VXB7"/>
<gene>
    <name evidence="12" type="ORF">BC643_3737</name>
</gene>
<keyword evidence="2" id="KW-0808">Transferase</keyword>
<keyword evidence="5" id="KW-0067">ATP-binding</keyword>
<evidence type="ECO:0000256" key="5">
    <source>
        <dbReference type="ARBA" id="ARBA00022840"/>
    </source>
</evidence>
<evidence type="ECO:0000256" key="2">
    <source>
        <dbReference type="ARBA" id="ARBA00022679"/>
    </source>
</evidence>
<dbReference type="Pfam" id="PF01656">
    <property type="entry name" value="CbiA"/>
    <property type="match status" value="1"/>
</dbReference>
<accession>A0A419VXB7</accession>
<dbReference type="InterPro" id="IPR027417">
    <property type="entry name" value="P-loop_NTPase"/>
</dbReference>
<name>A0A419VXB7_9BACT</name>
<feature type="transmembrane region" description="Helical" evidence="9">
    <location>
        <begin position="505"/>
        <end position="526"/>
    </location>
</feature>
<dbReference type="InterPro" id="IPR002586">
    <property type="entry name" value="CobQ/CobB/MinD/ParA_Nub-bd_dom"/>
</dbReference>
<dbReference type="PANTHER" id="PTHR32309">
    <property type="entry name" value="TYROSINE-PROTEIN KINASE"/>
    <property type="match status" value="1"/>
</dbReference>
<dbReference type="SUPFAM" id="SSF52540">
    <property type="entry name" value="P-loop containing nucleoside triphosphate hydrolases"/>
    <property type="match status" value="1"/>
</dbReference>
<keyword evidence="9" id="KW-1133">Transmembrane helix</keyword>
<dbReference type="EMBL" id="RAPN01000003">
    <property type="protein sequence ID" value="RKD87730.1"/>
    <property type="molecule type" value="Genomic_DNA"/>
</dbReference>
<keyword evidence="8" id="KW-0175">Coiled coil</keyword>
<comment type="catalytic activity">
    <reaction evidence="7">
        <text>L-tyrosyl-[protein] + ATP = O-phospho-L-tyrosyl-[protein] + ADP + H(+)</text>
        <dbReference type="Rhea" id="RHEA:10596"/>
        <dbReference type="Rhea" id="RHEA-COMP:10136"/>
        <dbReference type="Rhea" id="RHEA-COMP:20101"/>
        <dbReference type="ChEBI" id="CHEBI:15378"/>
        <dbReference type="ChEBI" id="CHEBI:30616"/>
        <dbReference type="ChEBI" id="CHEBI:46858"/>
        <dbReference type="ChEBI" id="CHEBI:61978"/>
        <dbReference type="ChEBI" id="CHEBI:456216"/>
    </reaction>
</comment>
<feature type="coiled-coil region" evidence="8">
    <location>
        <begin position="410"/>
        <end position="437"/>
    </location>
</feature>
<dbReference type="Gene3D" id="3.40.50.300">
    <property type="entry name" value="P-loop containing nucleotide triphosphate hydrolases"/>
    <property type="match status" value="1"/>
</dbReference>
<comment type="caution">
    <text evidence="12">The sequence shown here is derived from an EMBL/GenBank/DDBJ whole genome shotgun (WGS) entry which is preliminary data.</text>
</comment>
<dbReference type="Proteomes" id="UP000283387">
    <property type="component" value="Unassembled WGS sequence"/>
</dbReference>
<proteinExistence type="inferred from homology"/>
<dbReference type="Pfam" id="PF13807">
    <property type="entry name" value="GNVR"/>
    <property type="match status" value="1"/>
</dbReference>
<evidence type="ECO:0000256" key="6">
    <source>
        <dbReference type="ARBA" id="ARBA00023137"/>
    </source>
</evidence>
<reference evidence="12 13" key="1">
    <citation type="submission" date="2018-09" db="EMBL/GenBank/DDBJ databases">
        <title>Genomic Encyclopedia of Archaeal and Bacterial Type Strains, Phase II (KMG-II): from individual species to whole genera.</title>
        <authorList>
            <person name="Goeker M."/>
        </authorList>
    </citation>
    <scope>NUCLEOTIDE SEQUENCE [LARGE SCALE GENOMIC DNA]</scope>
    <source>
        <strain evidence="12 13">DSM 27148</strain>
    </source>
</reference>
<evidence type="ECO:0000313" key="13">
    <source>
        <dbReference type="Proteomes" id="UP000283387"/>
    </source>
</evidence>
<evidence type="ECO:0000256" key="3">
    <source>
        <dbReference type="ARBA" id="ARBA00022741"/>
    </source>
</evidence>
<keyword evidence="6" id="KW-0829">Tyrosine-protein kinase</keyword>
<evidence type="ECO:0000313" key="12">
    <source>
        <dbReference type="EMBL" id="RKD87730.1"/>
    </source>
</evidence>
<feature type="domain" description="Tyrosine-protein kinase G-rich" evidence="11">
    <location>
        <begin position="443"/>
        <end position="524"/>
    </location>
</feature>
<dbReference type="RefSeq" id="WP_120274757.1">
    <property type="nucleotide sequence ID" value="NZ_RAPN01000003.1"/>
</dbReference>
<organism evidence="12 13">
    <name type="scientific">Mangrovibacterium diazotrophicum</name>
    <dbReference type="NCBI Taxonomy" id="1261403"/>
    <lineage>
        <taxon>Bacteria</taxon>
        <taxon>Pseudomonadati</taxon>
        <taxon>Bacteroidota</taxon>
        <taxon>Bacteroidia</taxon>
        <taxon>Marinilabiliales</taxon>
        <taxon>Prolixibacteraceae</taxon>
        <taxon>Mangrovibacterium</taxon>
    </lineage>
</organism>
<keyword evidence="4" id="KW-0418">Kinase</keyword>
<evidence type="ECO:0000256" key="8">
    <source>
        <dbReference type="SAM" id="Coils"/>
    </source>
</evidence>
<dbReference type="GO" id="GO:0005886">
    <property type="term" value="C:plasma membrane"/>
    <property type="evidence" value="ECO:0007669"/>
    <property type="project" value="UniProtKB-ARBA"/>
</dbReference>
<keyword evidence="9" id="KW-0812">Transmembrane</keyword>
<keyword evidence="9" id="KW-0472">Membrane</keyword>
<dbReference type="FunFam" id="3.40.50.300:FF:000527">
    <property type="entry name" value="Tyrosine-protein kinase etk"/>
    <property type="match status" value="1"/>
</dbReference>
<dbReference type="PANTHER" id="PTHR32309:SF13">
    <property type="entry name" value="FERRIC ENTEROBACTIN TRANSPORT PROTEIN FEPE"/>
    <property type="match status" value="1"/>
</dbReference>
<evidence type="ECO:0000256" key="1">
    <source>
        <dbReference type="ARBA" id="ARBA00008883"/>
    </source>
</evidence>
<dbReference type="OrthoDB" id="9794577at2"/>
<evidence type="ECO:0000256" key="9">
    <source>
        <dbReference type="SAM" id="Phobius"/>
    </source>
</evidence>
<protein>
    <submittedName>
        <fullName evidence="12">Capsular exopolysaccharide synthesis family protein</fullName>
    </submittedName>
</protein>
<comment type="similarity">
    <text evidence="1">Belongs to the etk/wzc family.</text>
</comment>
<evidence type="ECO:0000259" key="10">
    <source>
        <dbReference type="Pfam" id="PF01656"/>
    </source>
</evidence>
<dbReference type="CDD" id="cd05387">
    <property type="entry name" value="BY-kinase"/>
    <property type="match status" value="1"/>
</dbReference>
<sequence length="795" mass="90855">MDRKEELLKLLLQKEEQPQNIKDFLFKLLYHWKWFVLTVVVGVGIAFVFNRYTPATYRVKSLLFIKDKESSGVDLQNIFSSSPLKSDVKLSNHIEILKSFSLNYEVLENLGWNVSWYRHMPLGDFILYGNEPCHVEFEPDAFNLKGVPVHISPINDREFKIEVKSKANLLGINTEVDFEGTGVFGEKFENRYFSFTLQKKVLPTEGDYYFEFNDLEKLTLSYLRQLQVSTVNKDADVISLQLTGQNPDQKISYLNELSRVYIQYGLQQKNQISDNTIHFINQQLKDIVDTLKSTSNEFTKYRSSNKVFDLSQEATLVTGKLSNLDTKRSMAEMQLEYYKNLRGYIGEDGNMKNIVFPSVVGITDVGLNSMVVRLSELNSKKETLSYSVHSKNPGIQVIDKELEYVKKSLVENLDNLIFNTENELKSIKQDIEEVDKQLEAYPKTEQDLINIKRMVDLNNELYNFLLQKRAESQITKASNVPDVDVLDVARRATTEQIGPKKKVNLMIGLFLGLAVPFLFIVVRNFLEDGIQDREQVQKLTELPVIADVMHNTYNEYLPVVNYPRSVLAESLRELRTSLDYLSFGRNGGIIGIHSLIPGEGKSFIASNLAVMLAMNNQKVVLIDADLRKPTLHHCFDLTKDVGLSTYLIGRHTREQIVQPVSIKNLSVITSGLIPPNPVELLGSDEFDTLLKELGEQFDVIVIDNSPVTLVTDAAVVSRHTQCNLFVVRQKRSPKKMVQLLSQIVAKNKMQKTGIVLNDVDPKRYGNYAYRYGGYYHKAYYGESGNYFDDKSKAEM</sequence>
<evidence type="ECO:0000259" key="11">
    <source>
        <dbReference type="Pfam" id="PF13807"/>
    </source>
</evidence>
<dbReference type="GO" id="GO:0005524">
    <property type="term" value="F:ATP binding"/>
    <property type="evidence" value="ECO:0007669"/>
    <property type="project" value="UniProtKB-KW"/>
</dbReference>
<dbReference type="NCBIfam" id="TIGR01007">
    <property type="entry name" value="eps_fam"/>
    <property type="match status" value="1"/>
</dbReference>
<dbReference type="InterPro" id="IPR005702">
    <property type="entry name" value="Wzc-like_C"/>
</dbReference>
<dbReference type="InterPro" id="IPR032807">
    <property type="entry name" value="GNVR"/>
</dbReference>
<dbReference type="GO" id="GO:0042802">
    <property type="term" value="F:identical protein binding"/>
    <property type="evidence" value="ECO:0007669"/>
    <property type="project" value="UniProtKB-ARBA"/>
</dbReference>
<feature type="transmembrane region" description="Helical" evidence="9">
    <location>
        <begin position="32"/>
        <end position="50"/>
    </location>
</feature>